<dbReference type="EMBL" id="DTBJ01000051">
    <property type="protein sequence ID" value="HGM59094.1"/>
    <property type="molecule type" value="Genomic_DNA"/>
</dbReference>
<proteinExistence type="predicted"/>
<gene>
    <name evidence="2" type="ORF">ENU09_04220</name>
    <name evidence="1" type="ORF">ENU14_05900</name>
</gene>
<evidence type="ECO:0000313" key="1">
    <source>
        <dbReference type="EMBL" id="HGM59094.1"/>
    </source>
</evidence>
<reference evidence="1" key="1">
    <citation type="journal article" date="2020" name="mSystems">
        <title>Genome- and Community-Level Interaction Insights into Carbon Utilization and Element Cycling Functions of Hydrothermarchaeota in Hydrothermal Sediment.</title>
        <authorList>
            <person name="Zhou Z."/>
            <person name="Liu Y."/>
            <person name="Xu W."/>
            <person name="Pan J."/>
            <person name="Luo Z.H."/>
            <person name="Li M."/>
        </authorList>
    </citation>
    <scope>NUCLEOTIDE SEQUENCE [LARGE SCALE GENOMIC DNA]</scope>
    <source>
        <strain evidence="2">SpSt-638</strain>
        <strain evidence="1">SpSt-642</strain>
    </source>
</reference>
<dbReference type="AlphaFoldDB" id="A0A7C4D7X6"/>
<evidence type="ECO:0000313" key="2">
    <source>
        <dbReference type="EMBL" id="HGQ59898.1"/>
    </source>
</evidence>
<protein>
    <submittedName>
        <fullName evidence="1">Uncharacterized protein</fullName>
    </submittedName>
</protein>
<sequence length="149" mass="16807">MDQSSTTIKCIDALFIGNITGLELVISDSLILIGSGRLNNIVADRLITISRNAPLFINRVYGRKCYLSGSRFPIIVNEIICSNTYLYKCLVNILQTNNVVIGENVTVKNISVKQEIVFNDPYVWFENMNLKPSTRVVFNYDESIYGDSE</sequence>
<dbReference type="EMBL" id="DTBE01000106">
    <property type="protein sequence ID" value="HGQ59898.1"/>
    <property type="molecule type" value="Genomic_DNA"/>
</dbReference>
<name>A0A7C4D7X6_STAMA</name>
<comment type="caution">
    <text evidence="1">The sequence shown here is derived from an EMBL/GenBank/DDBJ whole genome shotgun (WGS) entry which is preliminary data.</text>
</comment>
<organism evidence="1">
    <name type="scientific">Staphylothermus marinus</name>
    <dbReference type="NCBI Taxonomy" id="2280"/>
    <lineage>
        <taxon>Archaea</taxon>
        <taxon>Thermoproteota</taxon>
        <taxon>Thermoprotei</taxon>
        <taxon>Desulfurococcales</taxon>
        <taxon>Desulfurococcaceae</taxon>
        <taxon>Staphylothermus</taxon>
    </lineage>
</organism>
<accession>A0A7C4D7X6</accession>